<evidence type="ECO:0000313" key="11">
    <source>
        <dbReference type="Proteomes" id="UP001596958"/>
    </source>
</evidence>
<dbReference type="InterPro" id="IPR011066">
    <property type="entry name" value="MscS_channel_C_sf"/>
</dbReference>
<evidence type="ECO:0000256" key="2">
    <source>
        <dbReference type="ARBA" id="ARBA00008017"/>
    </source>
</evidence>
<dbReference type="SUPFAM" id="SSF82689">
    <property type="entry name" value="Mechanosensitive channel protein MscS (YggB), C-terminal domain"/>
    <property type="match status" value="1"/>
</dbReference>
<dbReference type="EMBL" id="JBHTHU010000006">
    <property type="protein sequence ID" value="MFD0750485.1"/>
    <property type="molecule type" value="Genomic_DNA"/>
</dbReference>
<dbReference type="Gene3D" id="3.30.70.100">
    <property type="match status" value="1"/>
</dbReference>
<evidence type="ECO:0000256" key="1">
    <source>
        <dbReference type="ARBA" id="ARBA00004651"/>
    </source>
</evidence>
<reference evidence="11" key="1">
    <citation type="journal article" date="2019" name="Int. J. Syst. Evol. Microbiol.">
        <title>The Global Catalogue of Microorganisms (GCM) 10K type strain sequencing project: providing services to taxonomists for standard genome sequencing and annotation.</title>
        <authorList>
            <consortium name="The Broad Institute Genomics Platform"/>
            <consortium name="The Broad Institute Genome Sequencing Center for Infectious Disease"/>
            <person name="Wu L."/>
            <person name="Ma J."/>
        </authorList>
    </citation>
    <scope>NUCLEOTIDE SEQUENCE [LARGE SCALE GENOMIC DNA]</scope>
    <source>
        <strain evidence="11">CCUG 63418</strain>
    </source>
</reference>
<keyword evidence="3" id="KW-1003">Cell membrane</keyword>
<dbReference type="Proteomes" id="UP001596958">
    <property type="component" value="Unassembled WGS sequence"/>
</dbReference>
<dbReference type="InterPro" id="IPR011014">
    <property type="entry name" value="MscS_channel_TM-2"/>
</dbReference>
<feature type="transmembrane region" description="Helical" evidence="7">
    <location>
        <begin position="20"/>
        <end position="43"/>
    </location>
</feature>
<organism evidence="10 11">
    <name type="scientific">Mucilaginibacter calamicampi</name>
    <dbReference type="NCBI Taxonomy" id="1302352"/>
    <lineage>
        <taxon>Bacteria</taxon>
        <taxon>Pseudomonadati</taxon>
        <taxon>Bacteroidota</taxon>
        <taxon>Sphingobacteriia</taxon>
        <taxon>Sphingobacteriales</taxon>
        <taxon>Sphingobacteriaceae</taxon>
        <taxon>Mucilaginibacter</taxon>
    </lineage>
</organism>
<feature type="transmembrane region" description="Helical" evidence="7">
    <location>
        <begin position="63"/>
        <end position="84"/>
    </location>
</feature>
<protein>
    <submittedName>
        <fullName evidence="10">Mechanosensitive ion channel family protein</fullName>
    </submittedName>
</protein>
<evidence type="ECO:0000256" key="3">
    <source>
        <dbReference type="ARBA" id="ARBA00022475"/>
    </source>
</evidence>
<dbReference type="Pfam" id="PF00924">
    <property type="entry name" value="MS_channel_2nd"/>
    <property type="match status" value="1"/>
</dbReference>
<evidence type="ECO:0000259" key="9">
    <source>
        <dbReference type="Pfam" id="PF21082"/>
    </source>
</evidence>
<comment type="caution">
    <text evidence="10">The sequence shown here is derived from an EMBL/GenBank/DDBJ whole genome shotgun (WGS) entry which is preliminary data.</text>
</comment>
<evidence type="ECO:0000256" key="6">
    <source>
        <dbReference type="ARBA" id="ARBA00023136"/>
    </source>
</evidence>
<dbReference type="InterPro" id="IPR049278">
    <property type="entry name" value="MS_channel_C"/>
</dbReference>
<keyword evidence="4 7" id="KW-0812">Transmembrane</keyword>
<dbReference type="PANTHER" id="PTHR30221:SF8">
    <property type="entry name" value="SMALL-CONDUCTANCE MECHANOSENSITIVE CHANNEL"/>
    <property type="match status" value="1"/>
</dbReference>
<evidence type="ECO:0000256" key="5">
    <source>
        <dbReference type="ARBA" id="ARBA00022989"/>
    </source>
</evidence>
<dbReference type="InterPro" id="IPR023408">
    <property type="entry name" value="MscS_beta-dom_sf"/>
</dbReference>
<gene>
    <name evidence="10" type="ORF">ACFQZS_10050</name>
</gene>
<comment type="similarity">
    <text evidence="2">Belongs to the MscS (TC 1.A.23) family.</text>
</comment>
<evidence type="ECO:0000256" key="4">
    <source>
        <dbReference type="ARBA" id="ARBA00022692"/>
    </source>
</evidence>
<dbReference type="Gene3D" id="1.10.287.1260">
    <property type="match status" value="1"/>
</dbReference>
<dbReference type="Pfam" id="PF21082">
    <property type="entry name" value="MS_channel_3rd"/>
    <property type="match status" value="1"/>
</dbReference>
<dbReference type="InterPro" id="IPR045275">
    <property type="entry name" value="MscS_archaea/bacteria_type"/>
</dbReference>
<dbReference type="SUPFAM" id="SSF50182">
    <property type="entry name" value="Sm-like ribonucleoproteins"/>
    <property type="match status" value="1"/>
</dbReference>
<feature type="transmembrane region" description="Helical" evidence="7">
    <location>
        <begin position="90"/>
        <end position="122"/>
    </location>
</feature>
<dbReference type="Gene3D" id="2.30.30.60">
    <property type="match status" value="1"/>
</dbReference>
<keyword evidence="11" id="KW-1185">Reference proteome</keyword>
<keyword evidence="5 7" id="KW-1133">Transmembrane helix</keyword>
<feature type="domain" description="Mechanosensitive ion channel MscS" evidence="8">
    <location>
        <begin position="109"/>
        <end position="175"/>
    </location>
</feature>
<evidence type="ECO:0000259" key="8">
    <source>
        <dbReference type="Pfam" id="PF00924"/>
    </source>
</evidence>
<dbReference type="RefSeq" id="WP_377099796.1">
    <property type="nucleotide sequence ID" value="NZ_JBHTHU010000006.1"/>
</dbReference>
<dbReference type="InterPro" id="IPR010920">
    <property type="entry name" value="LSM_dom_sf"/>
</dbReference>
<sequence>MEKQKLSLQYLYDKSLEWAINHGPSFTFGIILLIVGLWLIRVISTRLRDRMTRQEIHSSLQPFFLSVSITTLYVLLIILVMNVIGFPLTIFTTIIGGFTVAVGLALSGTFQNFAGGILILLLKPFELDDSISAQGQDGRVTSIQIFYTVLLTADNKTVIIPNGKLFNEVIVNVTREGKRRLDFEVKVGYVVDVDQVKEVILDTVKLHKSILTNPAIRVGIISLEVDCIRFAVNVWVKPSDFLTTKMELQENIIKTLKAAGVKLLGT</sequence>
<proteinExistence type="inferred from homology"/>
<dbReference type="SUPFAM" id="SSF82861">
    <property type="entry name" value="Mechanosensitive channel protein MscS (YggB), transmembrane region"/>
    <property type="match status" value="1"/>
</dbReference>
<dbReference type="InterPro" id="IPR006685">
    <property type="entry name" value="MscS_channel_2nd"/>
</dbReference>
<comment type="subcellular location">
    <subcellularLocation>
        <location evidence="1">Cell membrane</location>
        <topology evidence="1">Multi-pass membrane protein</topology>
    </subcellularLocation>
</comment>
<evidence type="ECO:0000256" key="7">
    <source>
        <dbReference type="SAM" id="Phobius"/>
    </source>
</evidence>
<accession>A0ABW2Z1A7</accession>
<keyword evidence="6 7" id="KW-0472">Membrane</keyword>
<dbReference type="PANTHER" id="PTHR30221">
    <property type="entry name" value="SMALL-CONDUCTANCE MECHANOSENSITIVE CHANNEL"/>
    <property type="match status" value="1"/>
</dbReference>
<name>A0ABW2Z1A7_9SPHI</name>
<evidence type="ECO:0000313" key="10">
    <source>
        <dbReference type="EMBL" id="MFD0750485.1"/>
    </source>
</evidence>
<feature type="domain" description="Mechanosensitive ion channel MscS C-terminal" evidence="9">
    <location>
        <begin position="182"/>
        <end position="262"/>
    </location>
</feature>